<sequence length="232" mass="26841">MADLDKNRVYQSNKLIESSHTLTLNEKRLVLCAASMIDSRKPLPKDGYVTIQVESFASVFGMETRHAYEVVRDASDRLFKRDIRRMEQGKIVEQMRWVYHVKYREGEGCVELGFSPTVLPHLTKLNREFTSYQLKQVGGLNSFYAIRFYELMSQFYKIGSRECELSRLRELLDLGDKYPSVKDLQKYVLTPAMNEVNSQTDLTVSLEARRAGRRITGFSFSIKKTDQLALSL</sequence>
<protein>
    <submittedName>
        <fullName evidence="3">Initiator Replication protein</fullName>
    </submittedName>
</protein>
<dbReference type="AlphaFoldDB" id="A0AB37ZDL7"/>
<evidence type="ECO:0000313" key="3">
    <source>
        <dbReference type="EMBL" id="SCW90325.1"/>
    </source>
</evidence>
<dbReference type="Proteomes" id="UP000242418">
    <property type="component" value="Unassembled WGS sequence"/>
</dbReference>
<organism evidence="3 4">
    <name type="scientific">Pseudomonas peli</name>
    <dbReference type="NCBI Taxonomy" id="592361"/>
    <lineage>
        <taxon>Bacteria</taxon>
        <taxon>Pseudomonadati</taxon>
        <taxon>Pseudomonadota</taxon>
        <taxon>Gammaproteobacteria</taxon>
        <taxon>Pseudomonadales</taxon>
        <taxon>Pseudomonadaceae</taxon>
        <taxon>Pseudomonas</taxon>
    </lineage>
</organism>
<feature type="domain" description="Initiator Rep protein WH1" evidence="2">
    <location>
        <begin position="9"/>
        <end position="152"/>
    </location>
</feature>
<comment type="caution">
    <text evidence="3">The sequence shown here is derived from an EMBL/GenBank/DDBJ whole genome shotgun (WGS) entry which is preliminary data.</text>
</comment>
<dbReference type="Gene3D" id="1.10.10.10">
    <property type="entry name" value="Winged helix-like DNA-binding domain superfamily/Winged helix DNA-binding domain"/>
    <property type="match status" value="2"/>
</dbReference>
<accession>A0AB37ZDL7</accession>
<dbReference type="EMBL" id="FMTL01000014">
    <property type="protein sequence ID" value="SCW90325.1"/>
    <property type="molecule type" value="Genomic_DNA"/>
</dbReference>
<dbReference type="Pfam" id="PF01051">
    <property type="entry name" value="Rep3_N"/>
    <property type="match status" value="1"/>
</dbReference>
<dbReference type="GO" id="GO:0003887">
    <property type="term" value="F:DNA-directed DNA polymerase activity"/>
    <property type="evidence" value="ECO:0007669"/>
    <property type="project" value="InterPro"/>
</dbReference>
<evidence type="ECO:0000256" key="1">
    <source>
        <dbReference type="ARBA" id="ARBA00038283"/>
    </source>
</evidence>
<keyword evidence="4" id="KW-1185">Reference proteome</keyword>
<reference evidence="3 4" key="1">
    <citation type="submission" date="2016-10" db="EMBL/GenBank/DDBJ databases">
        <authorList>
            <person name="Varghese N."/>
            <person name="Submissions S."/>
        </authorList>
    </citation>
    <scope>NUCLEOTIDE SEQUENCE [LARGE SCALE GENOMIC DNA]</scope>
    <source>
        <strain evidence="3 4">DSM 17833</strain>
    </source>
</reference>
<evidence type="ECO:0000259" key="2">
    <source>
        <dbReference type="Pfam" id="PF01051"/>
    </source>
</evidence>
<name>A0AB37ZDL7_9PSED</name>
<dbReference type="InterPro" id="IPR036390">
    <property type="entry name" value="WH_DNA-bd_sf"/>
</dbReference>
<dbReference type="InterPro" id="IPR000525">
    <property type="entry name" value="Initiator_Rep_WH1"/>
</dbReference>
<proteinExistence type="inferred from homology"/>
<dbReference type="InterPro" id="IPR036388">
    <property type="entry name" value="WH-like_DNA-bd_sf"/>
</dbReference>
<dbReference type="Pfam" id="PF21205">
    <property type="entry name" value="Rep3_C"/>
    <property type="match status" value="1"/>
</dbReference>
<comment type="similarity">
    <text evidence="1">Belongs to the initiator RepB protein family.</text>
</comment>
<evidence type="ECO:0000313" key="4">
    <source>
        <dbReference type="Proteomes" id="UP000242418"/>
    </source>
</evidence>
<dbReference type="GO" id="GO:0006270">
    <property type="term" value="P:DNA replication initiation"/>
    <property type="evidence" value="ECO:0007669"/>
    <property type="project" value="InterPro"/>
</dbReference>
<dbReference type="RefSeq" id="WP_090256289.1">
    <property type="nucleotide sequence ID" value="NZ_FMTL01000014.1"/>
</dbReference>
<gene>
    <name evidence="3" type="ORF">SAMN05216370_0132</name>
</gene>
<dbReference type="SUPFAM" id="SSF46785">
    <property type="entry name" value="Winged helix' DNA-binding domain"/>
    <property type="match status" value="2"/>
</dbReference>